<dbReference type="GO" id="GO:0051539">
    <property type="term" value="F:4 iron, 4 sulfur cluster binding"/>
    <property type="evidence" value="ECO:0007669"/>
    <property type="project" value="InterPro"/>
</dbReference>
<dbReference type="PROSITE" id="PS00198">
    <property type="entry name" value="4FE4S_FER_1"/>
    <property type="match status" value="2"/>
</dbReference>
<evidence type="ECO:0000256" key="1">
    <source>
        <dbReference type="ARBA" id="ARBA00022723"/>
    </source>
</evidence>
<dbReference type="Pfam" id="PF13375">
    <property type="entry name" value="RnfC_N"/>
    <property type="match status" value="1"/>
</dbReference>
<organism evidence="5 6">
    <name type="scientific">Candidatus Magnetoglobus multicellularis str. Araruama</name>
    <dbReference type="NCBI Taxonomy" id="890399"/>
    <lineage>
        <taxon>Bacteria</taxon>
        <taxon>Pseudomonadati</taxon>
        <taxon>Thermodesulfobacteriota</taxon>
        <taxon>Desulfobacteria</taxon>
        <taxon>Desulfobacterales</taxon>
        <taxon>Desulfobacteraceae</taxon>
        <taxon>Candidatus Magnetoglobus</taxon>
    </lineage>
</organism>
<dbReference type="SUPFAM" id="SSF46548">
    <property type="entry name" value="alpha-helical ferredoxin"/>
    <property type="match status" value="1"/>
</dbReference>
<keyword evidence="1" id="KW-0479">Metal-binding</keyword>
<dbReference type="PROSITE" id="PS51379">
    <property type="entry name" value="4FE4S_FER_2"/>
    <property type="match status" value="2"/>
</dbReference>
<evidence type="ECO:0000313" key="6">
    <source>
        <dbReference type="Proteomes" id="UP000189670"/>
    </source>
</evidence>
<proteinExistence type="predicted"/>
<keyword evidence="3" id="KW-0411">Iron-sulfur</keyword>
<accession>A0A1V1PCF3</accession>
<keyword evidence="2" id="KW-0408">Iron</keyword>
<feature type="domain" description="4Fe-4S ferredoxin-type" evidence="4">
    <location>
        <begin position="336"/>
        <end position="366"/>
    </location>
</feature>
<gene>
    <name evidence="5" type="ORF">OMM_07497</name>
</gene>
<dbReference type="InterPro" id="IPR026902">
    <property type="entry name" value="RnfC_N"/>
</dbReference>
<dbReference type="AlphaFoldDB" id="A0A1V1PCF3"/>
<dbReference type="InterPro" id="IPR017896">
    <property type="entry name" value="4Fe4S_Fe-S-bd"/>
</dbReference>
<dbReference type="InterPro" id="IPR017900">
    <property type="entry name" value="4Fe4S_Fe_S_CS"/>
</dbReference>
<dbReference type="GO" id="GO:0009055">
    <property type="term" value="F:electron transfer activity"/>
    <property type="evidence" value="ECO:0007669"/>
    <property type="project" value="InterPro"/>
</dbReference>
<sequence>MMKCSLFGSATPGFRYAISPHKIEDIPMPEQAMLFVEQPKTRDRKYVIKIGDTIKTGQKVNVFDNVVSTTMSGVTGSVTDIQTYRGDYGQTYTSLSIKTADDDMDDTIAALTQSTSLDDLLPFSGNIPGAPDLTVFKRFESAIHTVVINVLDDDLLVSVNQWATQYRTSNIKHGVGFLKNIPGVKRILLVAPERMLSVVNTIGVEVSVIDETYPNVLPAFIMRDHLDTILPEGKTPEELGITFLKAEAVASIGHMVDKKQMPLEKIVTVVRRDGSCHNACVRMGTPLKNVFDCLNITTRSGDRVIIGGPMRGSAVYSEDIPVLPSTDCIVIQSESDIPGVSNAPCTNCGECVRVCPVEIPVNVLVRYLENGLYEDARDLCDLMCCVECGLCSYVCPAKMPVFQYIKLGKHELSQIETAEEQDE</sequence>
<reference evidence="6" key="1">
    <citation type="submission" date="2012-11" db="EMBL/GenBank/DDBJ databases">
        <authorList>
            <person name="Lucero-Rivera Y.E."/>
            <person name="Tovar-Ramirez D."/>
        </authorList>
    </citation>
    <scope>NUCLEOTIDE SEQUENCE [LARGE SCALE GENOMIC DNA]</scope>
    <source>
        <strain evidence="6">Araruama</strain>
    </source>
</reference>
<dbReference type="GO" id="GO:0016020">
    <property type="term" value="C:membrane"/>
    <property type="evidence" value="ECO:0007669"/>
    <property type="project" value="InterPro"/>
</dbReference>
<dbReference type="InterPro" id="IPR010208">
    <property type="entry name" value="Ion_transpt_RnfC/RsxC"/>
</dbReference>
<protein>
    <submittedName>
        <fullName evidence="5">Electron transport complex protein RnfC</fullName>
    </submittedName>
</protein>
<evidence type="ECO:0000259" key="4">
    <source>
        <dbReference type="PROSITE" id="PS51379"/>
    </source>
</evidence>
<dbReference type="Proteomes" id="UP000189670">
    <property type="component" value="Unassembled WGS sequence"/>
</dbReference>
<dbReference type="Gene3D" id="3.30.70.20">
    <property type="match status" value="1"/>
</dbReference>
<name>A0A1V1PCF3_9BACT</name>
<dbReference type="PANTHER" id="PTHR43034:SF2">
    <property type="entry name" value="ION-TRANSLOCATING OXIDOREDUCTASE COMPLEX SUBUNIT C"/>
    <property type="match status" value="1"/>
</dbReference>
<evidence type="ECO:0000256" key="2">
    <source>
        <dbReference type="ARBA" id="ARBA00023004"/>
    </source>
</evidence>
<dbReference type="GO" id="GO:0046872">
    <property type="term" value="F:metal ion binding"/>
    <property type="evidence" value="ECO:0007669"/>
    <property type="project" value="UniProtKB-KW"/>
</dbReference>
<evidence type="ECO:0000313" key="5">
    <source>
        <dbReference type="EMBL" id="ETR72456.1"/>
    </source>
</evidence>
<feature type="domain" description="4Fe-4S ferredoxin-type" evidence="4">
    <location>
        <begin position="376"/>
        <end position="405"/>
    </location>
</feature>
<dbReference type="PANTHER" id="PTHR43034">
    <property type="entry name" value="ION-TRANSLOCATING OXIDOREDUCTASE COMPLEX SUBUNIT C"/>
    <property type="match status" value="1"/>
</dbReference>
<comment type="caution">
    <text evidence="5">The sequence shown here is derived from an EMBL/GenBank/DDBJ whole genome shotgun (WGS) entry which is preliminary data.</text>
</comment>
<evidence type="ECO:0000256" key="3">
    <source>
        <dbReference type="ARBA" id="ARBA00023014"/>
    </source>
</evidence>
<dbReference type="EMBL" id="ATBP01000146">
    <property type="protein sequence ID" value="ETR72456.1"/>
    <property type="molecule type" value="Genomic_DNA"/>
</dbReference>